<keyword evidence="3" id="KW-0963">Cytoplasm</keyword>
<dbReference type="FunFam" id="2.130.10.10:FF:000005">
    <property type="entry name" value="Putative echinoderm microtubule-associated protein-like 1"/>
    <property type="match status" value="1"/>
</dbReference>
<keyword evidence="5" id="KW-0493">Microtubule</keyword>
<dbReference type="InterPro" id="IPR005108">
    <property type="entry name" value="HELP"/>
</dbReference>
<dbReference type="Proteomes" id="UP001378592">
    <property type="component" value="Unassembled WGS sequence"/>
</dbReference>
<evidence type="ECO:0000313" key="12">
    <source>
        <dbReference type="EMBL" id="KAK7871405.1"/>
    </source>
</evidence>
<dbReference type="InterPro" id="IPR055439">
    <property type="entry name" value="Beta-prop_EML_1st"/>
</dbReference>
<feature type="repeat" description="WD" evidence="8">
    <location>
        <begin position="753"/>
        <end position="794"/>
    </location>
</feature>
<keyword evidence="4 8" id="KW-0853">WD repeat</keyword>
<sequence>MLPVSTTVESIPEADEDSRVSSRLDGPAPDDLKEADEEDGGALDVVPPQHQRPLQNGVASPSYLDTYAEADAAWNEMLAADGASLRARVADLERRALAQGDEILCLRATLADVLRRLALCEQAHAGPAHSPSHHQGRPSPQHYAGGIPVRNGAGAAGSPSHAAHAAALTASPSRQGMSNHITSPQKESPSLRLRQPAYSGSPEAKDPLRRASSYAPSSLSQRRVVHYQSTGSLHSDSQSSNSVSPVPTSPSPTHTPPARASPAPRSTSQGHMTVRQQQLQQYQMQQQQQLLLQQHQQQQQQQQQQKAASTTNLHTAKRWSSTGDFNNVGIISSPTGSSTSLAARLATKSLFNLYMKPAPQQPQLKHGTRDATYNEEEGSVRIFLRGRPVVLYAPSAAADAYDLTKVATAPHTKLKLEWVYGYRGRDCRANLQLLPTGELVYFVAAAVVLYNVEEQAQRHYLGHTDDVKCLAIHPNKLLVATGQTAGHDRREGRSWKMNPPPDRTAPEAEMWPHIRIWNSVSLNTVSVIGIGEFERTICCLTFSKADGGVLLCAVDEAPDHNISVWDWQKGDRGLKITETKCSADTVVAAEFHPMDRQSIITCGKSHINFWTLDAGGTLYKRMGIFENRDKPKYVTCLAFTQTGDVISGDSNGNVIIWGRGTNTISRFIRNVHEGSVFSICALKEGSIVTGGGKDGRLVQFDSQFNATGLETQLVEHVGAVRVVAEGRGSQLLVGTTRNCILLGTLELGFSPAVLGHTDELWAAAAHPSLPQFLSGGHDRLLQLWDAQSCSTVWSKDLGEPLQSAAFSLDGSIIVVGCTSGRWMVVDAETREVYSVHTDGNEPIQVVKFSPDGNFLALGSRDNNIYIYQVTDDARKFNRVGRCMGHSSFITHLDWSTDSQYIQSNSGDYELLYWNAGLCRQIPQSSTLRDVEWASNTCTLTFNTVGIWPEGADGTDVNYCDRSHDQKLMATADDFGKVKLYSYPVTQPKSLCHAYGGHSSHVTSVIFLHDDSRLISSGGRDTSIMQWMLVVYHPSTLQSLVQ</sequence>
<feature type="compositionally biased region" description="Polar residues" evidence="9">
    <location>
        <begin position="174"/>
        <end position="188"/>
    </location>
</feature>
<evidence type="ECO:0000256" key="6">
    <source>
        <dbReference type="ARBA" id="ARBA00022737"/>
    </source>
</evidence>
<evidence type="ECO:0000256" key="4">
    <source>
        <dbReference type="ARBA" id="ARBA00022574"/>
    </source>
</evidence>
<feature type="compositionally biased region" description="Polar residues" evidence="9">
    <location>
        <begin position="306"/>
        <end position="325"/>
    </location>
</feature>
<gene>
    <name evidence="12" type="ORF">R5R35_006108</name>
</gene>
<comment type="similarity">
    <text evidence="2">Belongs to the WD repeat EMAP family.</text>
</comment>
<feature type="domain" description="EML-like second beta-propeller" evidence="11">
    <location>
        <begin position="760"/>
        <end position="1027"/>
    </location>
</feature>
<evidence type="ECO:0000256" key="3">
    <source>
        <dbReference type="ARBA" id="ARBA00022490"/>
    </source>
</evidence>
<dbReference type="InterPro" id="IPR055442">
    <property type="entry name" value="Beta-prop_EML-like_2nd"/>
</dbReference>
<name>A0AAN9VU12_9ORTH</name>
<feature type="region of interest" description="Disordered" evidence="9">
    <location>
        <begin position="1"/>
        <end position="58"/>
    </location>
</feature>
<feature type="domain" description="EML-like first beta-propeller" evidence="10">
    <location>
        <begin position="457"/>
        <end position="742"/>
    </location>
</feature>
<evidence type="ECO:0000256" key="2">
    <source>
        <dbReference type="ARBA" id="ARBA00006489"/>
    </source>
</evidence>
<proteinExistence type="inferred from homology"/>
<dbReference type="SMART" id="SM00320">
    <property type="entry name" value="WD40"/>
    <property type="match status" value="11"/>
</dbReference>
<feature type="compositionally biased region" description="Low complexity" evidence="9">
    <location>
        <begin position="232"/>
        <end position="246"/>
    </location>
</feature>
<feature type="repeat" description="WD" evidence="8">
    <location>
        <begin position="836"/>
        <end position="877"/>
    </location>
</feature>
<dbReference type="Pfam" id="PF23414">
    <property type="entry name" value="Beta-prop_EML_2"/>
    <property type="match status" value="1"/>
</dbReference>
<feature type="compositionally biased region" description="Low complexity" evidence="9">
    <location>
        <begin position="156"/>
        <end position="173"/>
    </location>
</feature>
<dbReference type="InterPro" id="IPR050630">
    <property type="entry name" value="WD_repeat_EMAP"/>
</dbReference>
<feature type="repeat" description="WD" evidence="8">
    <location>
        <begin position="882"/>
        <end position="914"/>
    </location>
</feature>
<evidence type="ECO:0000256" key="9">
    <source>
        <dbReference type="SAM" id="MobiDB-lite"/>
    </source>
</evidence>
<evidence type="ECO:0000256" key="8">
    <source>
        <dbReference type="PROSITE-ProRule" id="PRU00221"/>
    </source>
</evidence>
<evidence type="ECO:0000256" key="1">
    <source>
        <dbReference type="ARBA" id="ARBA00004245"/>
    </source>
</evidence>
<accession>A0AAN9VU12</accession>
<comment type="subcellular location">
    <subcellularLocation>
        <location evidence="1">Cytoplasm</location>
        <location evidence="1">Cytoskeleton</location>
    </subcellularLocation>
</comment>
<dbReference type="EMBL" id="JAZDUA010000040">
    <property type="protein sequence ID" value="KAK7871405.1"/>
    <property type="molecule type" value="Genomic_DNA"/>
</dbReference>
<dbReference type="Pfam" id="PF23409">
    <property type="entry name" value="Beta-prop_EML"/>
    <property type="match status" value="1"/>
</dbReference>
<organism evidence="12 13">
    <name type="scientific">Gryllus longicercus</name>
    <dbReference type="NCBI Taxonomy" id="2509291"/>
    <lineage>
        <taxon>Eukaryota</taxon>
        <taxon>Metazoa</taxon>
        <taxon>Ecdysozoa</taxon>
        <taxon>Arthropoda</taxon>
        <taxon>Hexapoda</taxon>
        <taxon>Insecta</taxon>
        <taxon>Pterygota</taxon>
        <taxon>Neoptera</taxon>
        <taxon>Polyneoptera</taxon>
        <taxon>Orthoptera</taxon>
        <taxon>Ensifera</taxon>
        <taxon>Gryllidea</taxon>
        <taxon>Grylloidea</taxon>
        <taxon>Gryllidae</taxon>
        <taxon>Gryllinae</taxon>
        <taxon>Gryllus</taxon>
    </lineage>
</organism>
<dbReference type="InterPro" id="IPR049813">
    <property type="entry name" value="Elp-1-like_TD"/>
</dbReference>
<feature type="repeat" description="WD" evidence="8">
    <location>
        <begin position="994"/>
        <end position="1026"/>
    </location>
</feature>
<dbReference type="PANTHER" id="PTHR13720:SF50">
    <property type="entry name" value="ECHINODERM MICROTUBULE-ASSOCIATED PROTEIN-LIKE 2"/>
    <property type="match status" value="1"/>
</dbReference>
<evidence type="ECO:0008006" key="14">
    <source>
        <dbReference type="Google" id="ProtNLM"/>
    </source>
</evidence>
<dbReference type="GO" id="GO:0008017">
    <property type="term" value="F:microtubule binding"/>
    <property type="evidence" value="ECO:0007669"/>
    <property type="project" value="TreeGrafter"/>
</dbReference>
<dbReference type="PANTHER" id="PTHR13720">
    <property type="entry name" value="WD-40 REPEAT PROTEIN"/>
    <property type="match status" value="1"/>
</dbReference>
<dbReference type="GO" id="GO:0072686">
    <property type="term" value="C:mitotic spindle"/>
    <property type="evidence" value="ECO:0007669"/>
    <property type="project" value="TreeGrafter"/>
</dbReference>
<feature type="region of interest" description="Disordered" evidence="9">
    <location>
        <begin position="126"/>
        <end position="280"/>
    </location>
</feature>
<dbReference type="AlphaFoldDB" id="A0AAN9VU12"/>
<dbReference type="InterPro" id="IPR001680">
    <property type="entry name" value="WD40_rpt"/>
</dbReference>
<evidence type="ECO:0000259" key="10">
    <source>
        <dbReference type="Pfam" id="PF23409"/>
    </source>
</evidence>
<keyword evidence="6" id="KW-0677">Repeat</keyword>
<dbReference type="SUPFAM" id="SSF50998">
    <property type="entry name" value="Quinoprotein alcohol dehydrogenase-like"/>
    <property type="match status" value="2"/>
</dbReference>
<dbReference type="PROSITE" id="PS50294">
    <property type="entry name" value="WD_REPEATS_REGION"/>
    <property type="match status" value="1"/>
</dbReference>
<dbReference type="PROSITE" id="PS50082">
    <property type="entry name" value="WD_REPEATS_2"/>
    <property type="match status" value="4"/>
</dbReference>
<keyword evidence="7" id="KW-0206">Cytoskeleton</keyword>
<feature type="region of interest" description="Disordered" evidence="9">
    <location>
        <begin position="303"/>
        <end position="326"/>
    </location>
</feature>
<protein>
    <recommendedName>
        <fullName evidence="14">Echinoderm microtubule-associated protein-like 2</fullName>
    </recommendedName>
</protein>
<keyword evidence="13" id="KW-1185">Reference proteome</keyword>
<feature type="compositionally biased region" description="Low complexity" evidence="9">
    <location>
        <begin position="256"/>
        <end position="269"/>
    </location>
</feature>
<comment type="caution">
    <text evidence="12">The sequence shown here is derived from an EMBL/GenBank/DDBJ whole genome shotgun (WGS) entry which is preliminary data.</text>
</comment>
<dbReference type="InterPro" id="IPR011047">
    <property type="entry name" value="Quinoprotein_ADH-like_sf"/>
</dbReference>
<evidence type="ECO:0000259" key="11">
    <source>
        <dbReference type="Pfam" id="PF23414"/>
    </source>
</evidence>
<evidence type="ECO:0000256" key="5">
    <source>
        <dbReference type="ARBA" id="ARBA00022701"/>
    </source>
</evidence>
<dbReference type="GO" id="GO:0000226">
    <property type="term" value="P:microtubule cytoskeleton organization"/>
    <property type="evidence" value="ECO:0007669"/>
    <property type="project" value="TreeGrafter"/>
</dbReference>
<reference evidence="12 13" key="1">
    <citation type="submission" date="2024-03" db="EMBL/GenBank/DDBJ databases">
        <title>The genome assembly and annotation of the cricket Gryllus longicercus Weissman &amp; Gray.</title>
        <authorList>
            <person name="Szrajer S."/>
            <person name="Gray D."/>
            <person name="Ylla G."/>
        </authorList>
    </citation>
    <scope>NUCLEOTIDE SEQUENCE [LARGE SCALE GENOMIC DNA]</scope>
    <source>
        <strain evidence="12">DAG 2021-001</strain>
        <tissue evidence="12">Whole body minus gut</tissue>
    </source>
</reference>
<evidence type="ECO:0000256" key="7">
    <source>
        <dbReference type="ARBA" id="ARBA00023212"/>
    </source>
</evidence>
<dbReference type="Gene3D" id="2.130.10.10">
    <property type="entry name" value="YVTN repeat-like/Quinoprotein amine dehydrogenase"/>
    <property type="match status" value="2"/>
</dbReference>
<dbReference type="CDD" id="cd21931">
    <property type="entry name" value="TD_EMAP-like"/>
    <property type="match status" value="1"/>
</dbReference>
<feature type="compositionally biased region" description="Polar residues" evidence="9">
    <location>
        <begin position="214"/>
        <end position="231"/>
    </location>
</feature>
<dbReference type="Pfam" id="PF03451">
    <property type="entry name" value="HELP"/>
    <property type="match status" value="1"/>
</dbReference>
<dbReference type="InterPro" id="IPR015943">
    <property type="entry name" value="WD40/YVTN_repeat-like_dom_sf"/>
</dbReference>
<evidence type="ECO:0000313" key="13">
    <source>
        <dbReference type="Proteomes" id="UP001378592"/>
    </source>
</evidence>
<dbReference type="GO" id="GO:0005874">
    <property type="term" value="C:microtubule"/>
    <property type="evidence" value="ECO:0007669"/>
    <property type="project" value="UniProtKB-KW"/>
</dbReference>